<evidence type="ECO:0000313" key="2">
    <source>
        <dbReference type="Proteomes" id="UP000004080"/>
    </source>
</evidence>
<dbReference type="RefSeq" id="WP_007203645.1">
    <property type="nucleotide sequence ID" value="NZ_AKKV01000042.1"/>
</dbReference>
<reference evidence="1 2" key="1">
    <citation type="journal article" date="2012" name="J. Bacteriol.">
        <title>Genome of Bacillus macauensis ZFHKF-1, a Long-Chain-Forming Bacterium.</title>
        <authorList>
            <person name="Cai L."/>
            <person name="Zhang T."/>
        </authorList>
    </citation>
    <scope>NUCLEOTIDE SEQUENCE [LARGE SCALE GENOMIC DNA]</scope>
    <source>
        <strain evidence="1 2">ZFHKF-1</strain>
    </source>
</reference>
<dbReference type="AlphaFoldDB" id="I8AEZ6"/>
<protein>
    <submittedName>
        <fullName evidence="1">Short-chain dehydrogenase</fullName>
    </submittedName>
</protein>
<dbReference type="InterPro" id="IPR036291">
    <property type="entry name" value="NAD(P)-bd_dom_sf"/>
</dbReference>
<dbReference type="SUPFAM" id="SSF51735">
    <property type="entry name" value="NAD(P)-binding Rossmann-fold domains"/>
    <property type="match status" value="1"/>
</dbReference>
<dbReference type="eggNOG" id="COG0300">
    <property type="taxonomic scope" value="Bacteria"/>
</dbReference>
<dbReference type="STRING" id="1196324.A374_17879"/>
<dbReference type="InterPro" id="IPR002347">
    <property type="entry name" value="SDR_fam"/>
</dbReference>
<gene>
    <name evidence="1" type="ORF">A374_17879</name>
</gene>
<dbReference type="PANTHER" id="PTHR43431">
    <property type="entry name" value="OXIDOREDUCTASE, SHORT CHAIN DEHYDROGENASE/REDUCTASE FAMILY (AFU_ORTHOLOGUE AFUA_5G14000)"/>
    <property type="match status" value="1"/>
</dbReference>
<keyword evidence="2" id="KW-1185">Reference proteome</keyword>
<dbReference type="Proteomes" id="UP000004080">
    <property type="component" value="Unassembled WGS sequence"/>
</dbReference>
<proteinExistence type="predicted"/>
<dbReference type="PRINTS" id="PR00081">
    <property type="entry name" value="GDHRDH"/>
</dbReference>
<dbReference type="PANTHER" id="PTHR43431:SF1">
    <property type="entry name" value="OS08G0476300 PROTEIN"/>
    <property type="match status" value="1"/>
</dbReference>
<comment type="caution">
    <text evidence="1">The sequence shown here is derived from an EMBL/GenBank/DDBJ whole genome shotgun (WGS) entry which is preliminary data.</text>
</comment>
<dbReference type="Pfam" id="PF00106">
    <property type="entry name" value="adh_short"/>
    <property type="match status" value="1"/>
</dbReference>
<dbReference type="PATRIC" id="fig|1196324.3.peg.3649"/>
<dbReference type="Gene3D" id="3.40.50.720">
    <property type="entry name" value="NAD(P)-binding Rossmann-like Domain"/>
    <property type="match status" value="1"/>
</dbReference>
<accession>I8AEZ6</accession>
<dbReference type="EMBL" id="AKKV01000042">
    <property type="protein sequence ID" value="EIT83929.1"/>
    <property type="molecule type" value="Genomic_DNA"/>
</dbReference>
<organism evidence="1 2">
    <name type="scientific">Fictibacillus macauensis ZFHKF-1</name>
    <dbReference type="NCBI Taxonomy" id="1196324"/>
    <lineage>
        <taxon>Bacteria</taxon>
        <taxon>Bacillati</taxon>
        <taxon>Bacillota</taxon>
        <taxon>Bacilli</taxon>
        <taxon>Bacillales</taxon>
        <taxon>Fictibacillaceae</taxon>
        <taxon>Fictibacillus</taxon>
    </lineage>
</organism>
<sequence length="222" mass="23877">MSKNKVLVIVGAGPGIGMSIAKQFGMEGFSVALIARRLDKLFLYEKELRLAGIEAKGFPGDAASEVSLKTAIEAIVDTYGRIDVLHYNAAGKTSGSPIELRMADAVRDFKISVAGALVSVQECLPHMGNDGAVLLTGGGFAYAPLAQYTSLSLGKAGIRNLAQSLHQELAPRGIYVGTLTISGFVSPDTYYSPDRIAHSFYQMYCDRKETEIIFEEHSNSVH</sequence>
<evidence type="ECO:0000313" key="1">
    <source>
        <dbReference type="EMBL" id="EIT83929.1"/>
    </source>
</evidence>
<dbReference type="OrthoDB" id="9799818at2"/>
<name>I8AEZ6_9BACL</name>